<gene>
    <name evidence="1" type="ORF">L596_025065</name>
</gene>
<evidence type="ECO:0000313" key="1">
    <source>
        <dbReference type="EMBL" id="TKR64553.1"/>
    </source>
</evidence>
<keyword evidence="2" id="KW-1185">Reference proteome</keyword>
<reference evidence="1 2" key="1">
    <citation type="journal article" date="2015" name="Genome Biol.">
        <title>Comparative genomics of Steinernema reveals deeply conserved gene regulatory networks.</title>
        <authorList>
            <person name="Dillman A.R."/>
            <person name="Macchietto M."/>
            <person name="Porter C.F."/>
            <person name="Rogers A."/>
            <person name="Williams B."/>
            <person name="Antoshechkin I."/>
            <person name="Lee M.M."/>
            <person name="Goodwin Z."/>
            <person name="Lu X."/>
            <person name="Lewis E.E."/>
            <person name="Goodrich-Blair H."/>
            <person name="Stock S.P."/>
            <person name="Adams B.J."/>
            <person name="Sternberg P.W."/>
            <person name="Mortazavi A."/>
        </authorList>
    </citation>
    <scope>NUCLEOTIDE SEQUENCE [LARGE SCALE GENOMIC DNA]</scope>
    <source>
        <strain evidence="1 2">ALL</strain>
    </source>
</reference>
<protein>
    <submittedName>
        <fullName evidence="1">Uncharacterized protein</fullName>
    </submittedName>
</protein>
<name>A0A4U5M7J1_STECR</name>
<accession>A0A4U5M7J1</accession>
<comment type="caution">
    <text evidence="1">The sequence shown here is derived from an EMBL/GenBank/DDBJ whole genome shotgun (WGS) entry which is preliminary data.</text>
</comment>
<dbReference type="AlphaFoldDB" id="A0A4U5M7J1"/>
<proteinExistence type="predicted"/>
<dbReference type="EMBL" id="AZBU02000009">
    <property type="protein sequence ID" value="TKR64553.1"/>
    <property type="molecule type" value="Genomic_DNA"/>
</dbReference>
<reference evidence="1 2" key="2">
    <citation type="journal article" date="2019" name="G3 (Bethesda)">
        <title>Hybrid Assembly of the Genome of the Entomopathogenic Nematode Steinernema carpocapsae Identifies the X-Chromosome.</title>
        <authorList>
            <person name="Serra L."/>
            <person name="Macchietto M."/>
            <person name="Macias-Munoz A."/>
            <person name="McGill C.J."/>
            <person name="Rodriguez I.M."/>
            <person name="Rodriguez B."/>
            <person name="Murad R."/>
            <person name="Mortazavi A."/>
        </authorList>
    </citation>
    <scope>NUCLEOTIDE SEQUENCE [LARGE SCALE GENOMIC DNA]</scope>
    <source>
        <strain evidence="1 2">ALL</strain>
    </source>
</reference>
<organism evidence="1 2">
    <name type="scientific">Steinernema carpocapsae</name>
    <name type="common">Entomopathogenic nematode</name>
    <dbReference type="NCBI Taxonomy" id="34508"/>
    <lineage>
        <taxon>Eukaryota</taxon>
        <taxon>Metazoa</taxon>
        <taxon>Ecdysozoa</taxon>
        <taxon>Nematoda</taxon>
        <taxon>Chromadorea</taxon>
        <taxon>Rhabditida</taxon>
        <taxon>Tylenchina</taxon>
        <taxon>Panagrolaimomorpha</taxon>
        <taxon>Strongyloidoidea</taxon>
        <taxon>Steinernematidae</taxon>
        <taxon>Steinernema</taxon>
    </lineage>
</organism>
<sequence length="87" mass="10532">MNAVLEAFCVFGEFSRGSRFDFLENRRVLPSRTFRGKMRYTSQLRNSLKRYHDALFKQLEEKKKEPEVMKRKLDVRTPSYRVIITHF</sequence>
<evidence type="ECO:0000313" key="2">
    <source>
        <dbReference type="Proteomes" id="UP000298663"/>
    </source>
</evidence>
<dbReference type="Proteomes" id="UP000298663">
    <property type="component" value="Unassembled WGS sequence"/>
</dbReference>